<proteinExistence type="predicted"/>
<organism evidence="4 5">
    <name type="scientific">Heligmosomoides polygyrus</name>
    <name type="common">Parasitic roundworm</name>
    <dbReference type="NCBI Taxonomy" id="6339"/>
    <lineage>
        <taxon>Eukaryota</taxon>
        <taxon>Metazoa</taxon>
        <taxon>Ecdysozoa</taxon>
        <taxon>Nematoda</taxon>
        <taxon>Chromadorea</taxon>
        <taxon>Rhabditida</taxon>
        <taxon>Rhabditina</taxon>
        <taxon>Rhabditomorpha</taxon>
        <taxon>Strongyloidea</taxon>
        <taxon>Heligmosomidae</taxon>
        <taxon>Heligmosomoides</taxon>
    </lineage>
</organism>
<evidence type="ECO:0000313" key="5">
    <source>
        <dbReference type="WBParaSite" id="HPBE_0002292701-mRNA-1"/>
    </source>
</evidence>
<evidence type="ECO:0000313" key="4">
    <source>
        <dbReference type="Proteomes" id="UP000050761"/>
    </source>
</evidence>
<dbReference type="WBParaSite" id="HPBE_0002292701-mRNA-1">
    <property type="protein sequence ID" value="HPBE_0002292701-mRNA-1"/>
    <property type="gene ID" value="HPBE_0002292701"/>
</dbReference>
<accession>A0A3P8DU97</accession>
<dbReference type="Proteomes" id="UP000050761">
    <property type="component" value="Unassembled WGS sequence"/>
</dbReference>
<evidence type="ECO:0000256" key="2">
    <source>
        <dbReference type="SAM" id="MobiDB-lite"/>
    </source>
</evidence>
<feature type="coiled-coil region" evidence="1">
    <location>
        <begin position="140"/>
        <end position="200"/>
    </location>
</feature>
<feature type="compositionally biased region" description="Basic and acidic residues" evidence="2">
    <location>
        <begin position="251"/>
        <end position="318"/>
    </location>
</feature>
<keyword evidence="4" id="KW-1185">Reference proteome</keyword>
<name>A0A183GJR8_HELPZ</name>
<accession>A0A183GJR8</accession>
<dbReference type="AlphaFoldDB" id="A0A183GJR8"/>
<dbReference type="EMBL" id="UZAH01034499">
    <property type="protein sequence ID" value="VDP35475.1"/>
    <property type="molecule type" value="Genomic_DNA"/>
</dbReference>
<keyword evidence="1" id="KW-0175">Coiled coil</keyword>
<protein>
    <submittedName>
        <fullName evidence="5">CCHC-type domain-containing protein</fullName>
    </submittedName>
</protein>
<dbReference type="OrthoDB" id="5819470at2759"/>
<evidence type="ECO:0000256" key="1">
    <source>
        <dbReference type="SAM" id="Coils"/>
    </source>
</evidence>
<evidence type="ECO:0000313" key="3">
    <source>
        <dbReference type="EMBL" id="VDP35475.1"/>
    </source>
</evidence>
<sequence>MAQANQYQQDFQFLATLHADSISELELERDMTSTLDEIHRYMDVSKTLDLDWTHHLLSTTCAGLTGGELALLTNRLLRTASVTKEKLQSLMQRFTLFDSVYLNLVNLGRIKRTTRERWRQGRGKHDVNAIDLIPAVVKQLTKLDNNISEMEYELRTAEKIIGDEKRRGIVTPINPFEEKVQKMEEKLEQLAVKVEATNKEPQLSKRKLSLSEDGRCYKVQVLSDDEYLSQLIHENSGAEQDVSSEETQACHQERKTPQDRDQKEERPDSNRQDSHQERPRSSRQEYERPHSSRVDNERPQSSRKESEKTHSNRQESSSESRTGYALQVPKLFKTNNSRRDDSHVAEIQRDLWDLQRGLQMLPKRKYNDCPALVHQRLICAFCRESALHFSDSCPEIRSGEERLAFVERNKLCRFCLLRCDDVNCKYRYKRCWYCEIVEVTILRFPISVDEEHHRALCSIPDSKERIQEIINEVSRDLEAAKRSH</sequence>
<feature type="region of interest" description="Disordered" evidence="2">
    <location>
        <begin position="236"/>
        <end position="340"/>
    </location>
</feature>
<reference evidence="3 4" key="1">
    <citation type="submission" date="2018-11" db="EMBL/GenBank/DDBJ databases">
        <authorList>
            <consortium name="Pathogen Informatics"/>
        </authorList>
    </citation>
    <scope>NUCLEOTIDE SEQUENCE [LARGE SCALE GENOMIC DNA]</scope>
</reference>
<reference evidence="5" key="2">
    <citation type="submission" date="2019-09" db="UniProtKB">
        <authorList>
            <consortium name="WormBaseParasite"/>
        </authorList>
    </citation>
    <scope>IDENTIFICATION</scope>
</reference>
<gene>
    <name evidence="3" type="ORF">HPBE_LOCUS22926</name>
</gene>